<keyword evidence="3" id="KW-1185">Reference proteome</keyword>
<dbReference type="KEGG" id="ccho:CCHOA_11525"/>
<protein>
    <submittedName>
        <fullName evidence="2">Uncharacterized protein</fullName>
    </submittedName>
</protein>
<gene>
    <name evidence="2" type="ORF">CCHOA_11525</name>
</gene>
<evidence type="ECO:0000256" key="1">
    <source>
        <dbReference type="SAM" id="MobiDB-lite"/>
    </source>
</evidence>
<dbReference type="Proteomes" id="UP000269019">
    <property type="component" value="Chromosome"/>
</dbReference>
<organism evidence="2 3">
    <name type="scientific">Corynebacterium choanae</name>
    <dbReference type="NCBI Taxonomy" id="1862358"/>
    <lineage>
        <taxon>Bacteria</taxon>
        <taxon>Bacillati</taxon>
        <taxon>Actinomycetota</taxon>
        <taxon>Actinomycetes</taxon>
        <taxon>Mycobacteriales</taxon>
        <taxon>Corynebacteriaceae</taxon>
        <taxon>Corynebacterium</taxon>
    </lineage>
</organism>
<reference evidence="2 3" key="1">
    <citation type="submission" date="2018-11" db="EMBL/GenBank/DDBJ databases">
        <authorList>
            <person name="Kleinhagauer T."/>
            <person name="Glaeser S.P."/>
            <person name="Spergser J."/>
            <person name="Ruckert C."/>
            <person name="Kaempfer P."/>
            <person name="Busse H.-J."/>
        </authorList>
    </citation>
    <scope>NUCLEOTIDE SEQUENCE [LARGE SCALE GENOMIC DNA]</scope>
    <source>
        <strain evidence="2 3">200CH</strain>
    </source>
</reference>
<name>A0A3G6J9K6_9CORY</name>
<dbReference type="AlphaFoldDB" id="A0A3G6J9K6"/>
<feature type="region of interest" description="Disordered" evidence="1">
    <location>
        <begin position="109"/>
        <end position="132"/>
    </location>
</feature>
<dbReference type="EMBL" id="CP033896">
    <property type="protein sequence ID" value="AZA14676.1"/>
    <property type="molecule type" value="Genomic_DNA"/>
</dbReference>
<accession>A0A3G6J9K6</accession>
<evidence type="ECO:0000313" key="2">
    <source>
        <dbReference type="EMBL" id="AZA14676.1"/>
    </source>
</evidence>
<sequence length="132" mass="14260">MRRTASFLILETVAFLAVEDTFFCGGLASIPYEPFHFLPVFHPLHCAARKTAENGTLTNHATGRVTKRPAVFNLDATGDEHLPLISKTRPLTRGSTGLSSIKSLSKIPSIRSPRNRASPAAYSPVRCASVPG</sequence>
<evidence type="ECO:0000313" key="3">
    <source>
        <dbReference type="Proteomes" id="UP000269019"/>
    </source>
</evidence>
<proteinExistence type="predicted"/>